<keyword evidence="3" id="KW-0201">Cytochrome c-type biogenesis</keyword>
<dbReference type="PROSITE" id="PS00194">
    <property type="entry name" value="THIOREDOXIN_1"/>
    <property type="match status" value="1"/>
</dbReference>
<dbReference type="InterPro" id="IPR050553">
    <property type="entry name" value="Thioredoxin_ResA/DsbE_sf"/>
</dbReference>
<dbReference type="Gene3D" id="3.40.30.10">
    <property type="entry name" value="Glutaredoxin"/>
    <property type="match status" value="1"/>
</dbReference>
<reference evidence="7 8" key="1">
    <citation type="submission" date="2019-02" db="EMBL/GenBank/DDBJ databases">
        <title>Marinobacter halodurans sp. nov., a marine bacterium isolated from sea tidal flat.</title>
        <authorList>
            <person name="Yoo Y."/>
            <person name="Lee D.W."/>
            <person name="Kim B.S."/>
            <person name="Kim J.-J."/>
        </authorList>
    </citation>
    <scope>NUCLEOTIDE SEQUENCE [LARGE SCALE GENOMIC DNA]</scope>
    <source>
        <strain evidence="7 8">YJ-S3-2</strain>
    </source>
</reference>
<dbReference type="Pfam" id="PF08534">
    <property type="entry name" value="Redoxin"/>
    <property type="match status" value="1"/>
</dbReference>
<dbReference type="InterPro" id="IPR036249">
    <property type="entry name" value="Thioredoxin-like_sf"/>
</dbReference>
<gene>
    <name evidence="7" type="ORF">EZI54_00155</name>
</gene>
<comment type="similarity">
    <text evidence="2">Belongs to the thioredoxin family. DsbE subfamily.</text>
</comment>
<dbReference type="InterPro" id="IPR004799">
    <property type="entry name" value="Periplasmic_diS_OxRdtase_DsbE"/>
</dbReference>
<keyword evidence="5" id="KW-0676">Redox-active center</keyword>
<dbReference type="InterPro" id="IPR017937">
    <property type="entry name" value="Thioredoxin_CS"/>
</dbReference>
<sequence length="180" mass="19888">MSAKRVLLFLPLLVAVGVGIVLSAGIGRDKETLESALIGKPVPAFQLASLQDPQTTYLPDVFKGQVTLLNVWATWCPSCRVEHPQLVKLAREDGVPIIGLNYKDNREEALKWLDKLGNPYSKVLFDPQGTLGFDLGVYGAPETYIIDAGGTVRYRHVGLVDEKVWKEELAPLVARYKREG</sequence>
<evidence type="ECO:0000313" key="7">
    <source>
        <dbReference type="EMBL" id="TBW59408.1"/>
    </source>
</evidence>
<dbReference type="RefSeq" id="WP_131477836.1">
    <property type="nucleotide sequence ID" value="NZ_SJDL01000001.1"/>
</dbReference>
<name>A0ABY1ZUS9_9GAMM</name>
<comment type="subcellular location">
    <subcellularLocation>
        <location evidence="1">Cell inner membrane</location>
        <topology evidence="1">Single-pass membrane protein</topology>
        <orientation evidence="1">Periplasmic side</orientation>
    </subcellularLocation>
</comment>
<evidence type="ECO:0000313" key="8">
    <source>
        <dbReference type="Proteomes" id="UP000313645"/>
    </source>
</evidence>
<dbReference type="PANTHER" id="PTHR42852">
    <property type="entry name" value="THIOL:DISULFIDE INTERCHANGE PROTEIN DSBE"/>
    <property type="match status" value="1"/>
</dbReference>
<evidence type="ECO:0000256" key="4">
    <source>
        <dbReference type="ARBA" id="ARBA00023157"/>
    </source>
</evidence>
<dbReference type="InterPro" id="IPR013740">
    <property type="entry name" value="Redoxin"/>
</dbReference>
<evidence type="ECO:0000256" key="2">
    <source>
        <dbReference type="ARBA" id="ARBA00007758"/>
    </source>
</evidence>
<evidence type="ECO:0000256" key="3">
    <source>
        <dbReference type="ARBA" id="ARBA00022748"/>
    </source>
</evidence>
<keyword evidence="8" id="KW-1185">Reference proteome</keyword>
<evidence type="ECO:0000259" key="6">
    <source>
        <dbReference type="PROSITE" id="PS51352"/>
    </source>
</evidence>
<proteinExistence type="inferred from homology"/>
<dbReference type="CDD" id="cd03010">
    <property type="entry name" value="TlpA_like_DsbE"/>
    <property type="match status" value="1"/>
</dbReference>
<dbReference type="Proteomes" id="UP000313645">
    <property type="component" value="Unassembled WGS sequence"/>
</dbReference>
<organism evidence="7 8">
    <name type="scientific">Marinobacter halodurans</name>
    <dbReference type="NCBI Taxonomy" id="2528979"/>
    <lineage>
        <taxon>Bacteria</taxon>
        <taxon>Pseudomonadati</taxon>
        <taxon>Pseudomonadota</taxon>
        <taxon>Gammaproteobacteria</taxon>
        <taxon>Pseudomonadales</taxon>
        <taxon>Marinobacteraceae</taxon>
        <taxon>Marinobacter</taxon>
    </lineage>
</organism>
<protein>
    <submittedName>
        <fullName evidence="7">DsbE family thiol:disulfide interchange protein</fullName>
    </submittedName>
</protein>
<feature type="domain" description="Thioredoxin" evidence="6">
    <location>
        <begin position="36"/>
        <end position="174"/>
    </location>
</feature>
<dbReference type="InterPro" id="IPR013766">
    <property type="entry name" value="Thioredoxin_domain"/>
</dbReference>
<keyword evidence="4" id="KW-1015">Disulfide bond</keyword>
<accession>A0ABY1ZUS9</accession>
<comment type="caution">
    <text evidence="7">The sequence shown here is derived from an EMBL/GenBank/DDBJ whole genome shotgun (WGS) entry which is preliminary data.</text>
</comment>
<evidence type="ECO:0000256" key="1">
    <source>
        <dbReference type="ARBA" id="ARBA00004383"/>
    </source>
</evidence>
<evidence type="ECO:0000256" key="5">
    <source>
        <dbReference type="ARBA" id="ARBA00023284"/>
    </source>
</evidence>
<dbReference type="SUPFAM" id="SSF52833">
    <property type="entry name" value="Thioredoxin-like"/>
    <property type="match status" value="1"/>
</dbReference>
<dbReference type="PROSITE" id="PS51352">
    <property type="entry name" value="THIOREDOXIN_2"/>
    <property type="match status" value="1"/>
</dbReference>
<dbReference type="PANTHER" id="PTHR42852:SF6">
    <property type="entry name" value="THIOL:DISULFIDE INTERCHANGE PROTEIN DSBE"/>
    <property type="match status" value="1"/>
</dbReference>
<dbReference type="NCBIfam" id="TIGR00385">
    <property type="entry name" value="dsbE"/>
    <property type="match status" value="1"/>
</dbReference>
<dbReference type="EMBL" id="SJDL01000001">
    <property type="protein sequence ID" value="TBW59408.1"/>
    <property type="molecule type" value="Genomic_DNA"/>
</dbReference>